<proteinExistence type="predicted"/>
<evidence type="ECO:0000256" key="1">
    <source>
        <dbReference type="SAM" id="MobiDB-lite"/>
    </source>
</evidence>
<reference evidence="3 4" key="1">
    <citation type="submission" date="2024-08" db="EMBL/GenBank/DDBJ databases">
        <title>Gnathostoma spinigerum genome.</title>
        <authorList>
            <person name="Gonzalez-Bertolin B."/>
            <person name="Monzon S."/>
            <person name="Zaballos A."/>
            <person name="Jimenez P."/>
            <person name="Dekumyoy P."/>
            <person name="Varona S."/>
            <person name="Cuesta I."/>
            <person name="Sumanam S."/>
            <person name="Adisakwattana P."/>
            <person name="Gasser R.B."/>
            <person name="Hernandez-Gonzalez A."/>
            <person name="Young N.D."/>
            <person name="Perteguer M.J."/>
        </authorList>
    </citation>
    <scope>NUCLEOTIDE SEQUENCE [LARGE SCALE GENOMIC DNA]</scope>
    <source>
        <strain evidence="3">AL3</strain>
        <tissue evidence="3">Liver</tissue>
    </source>
</reference>
<keyword evidence="2" id="KW-0732">Signal</keyword>
<evidence type="ECO:0000313" key="3">
    <source>
        <dbReference type="EMBL" id="MFH4980119.1"/>
    </source>
</evidence>
<organism evidence="3 4">
    <name type="scientific">Gnathostoma spinigerum</name>
    <dbReference type="NCBI Taxonomy" id="75299"/>
    <lineage>
        <taxon>Eukaryota</taxon>
        <taxon>Metazoa</taxon>
        <taxon>Ecdysozoa</taxon>
        <taxon>Nematoda</taxon>
        <taxon>Chromadorea</taxon>
        <taxon>Rhabditida</taxon>
        <taxon>Spirurina</taxon>
        <taxon>Gnathostomatomorpha</taxon>
        <taxon>Gnathostomatoidea</taxon>
        <taxon>Gnathostomatidae</taxon>
        <taxon>Gnathostoma</taxon>
    </lineage>
</organism>
<feature type="signal peptide" evidence="2">
    <location>
        <begin position="1"/>
        <end position="21"/>
    </location>
</feature>
<dbReference type="AlphaFoldDB" id="A0ABD6ES45"/>
<feature type="region of interest" description="Disordered" evidence="1">
    <location>
        <begin position="62"/>
        <end position="101"/>
    </location>
</feature>
<evidence type="ECO:0000313" key="4">
    <source>
        <dbReference type="Proteomes" id="UP001608902"/>
    </source>
</evidence>
<dbReference type="EMBL" id="JBGFUD010005096">
    <property type="protein sequence ID" value="MFH4980119.1"/>
    <property type="molecule type" value="Genomic_DNA"/>
</dbReference>
<dbReference type="Proteomes" id="UP001608902">
    <property type="component" value="Unassembled WGS sequence"/>
</dbReference>
<protein>
    <submittedName>
        <fullName evidence="3">Uncharacterized protein</fullName>
    </submittedName>
</protein>
<accession>A0ABD6ES45</accession>
<name>A0ABD6ES45_9BILA</name>
<gene>
    <name evidence="3" type="ORF">AB6A40_006828</name>
</gene>
<keyword evidence="4" id="KW-1185">Reference proteome</keyword>
<feature type="chain" id="PRO_5044795928" evidence="2">
    <location>
        <begin position="22"/>
        <end position="101"/>
    </location>
</feature>
<comment type="caution">
    <text evidence="3">The sequence shown here is derived from an EMBL/GenBank/DDBJ whole genome shotgun (WGS) entry which is preliminary data.</text>
</comment>
<evidence type="ECO:0000256" key="2">
    <source>
        <dbReference type="SAM" id="SignalP"/>
    </source>
</evidence>
<sequence length="101" mass="11680">MLTRTIVIIFLLAVLCQCIICWQNYGVHEKRVGYVSDHPIEEASKSRTKRVSLHMRMGRKRGKKMHFDGRRQFRKSVPNLQGKKKIGPNSQSKKRIGKMAG</sequence>
<feature type="compositionally biased region" description="Basic residues" evidence="1">
    <location>
        <begin position="82"/>
        <end position="101"/>
    </location>
</feature>